<protein>
    <submittedName>
        <fullName evidence="2">Uncharacterized protein</fullName>
    </submittedName>
</protein>
<feature type="region of interest" description="Disordered" evidence="1">
    <location>
        <begin position="60"/>
        <end position="84"/>
    </location>
</feature>
<evidence type="ECO:0000313" key="2">
    <source>
        <dbReference type="EMBL" id="TWW12687.1"/>
    </source>
</evidence>
<name>A0A5C6MED3_9PLAN</name>
<dbReference type="Proteomes" id="UP000321083">
    <property type="component" value="Unassembled WGS sequence"/>
</dbReference>
<reference evidence="2 3" key="2">
    <citation type="submission" date="2019-08" db="EMBL/GenBank/DDBJ databases">
        <authorList>
            <person name="Henke P."/>
        </authorList>
    </citation>
    <scope>NUCLEOTIDE SEQUENCE [LARGE SCALE GENOMIC DNA]</scope>
    <source>
        <strain evidence="2">Phe10_nw2017</strain>
    </source>
</reference>
<dbReference type="EMBL" id="SRHE01000004">
    <property type="protein sequence ID" value="TWW12687.1"/>
    <property type="molecule type" value="Genomic_DNA"/>
</dbReference>
<keyword evidence="3" id="KW-1185">Reference proteome</keyword>
<evidence type="ECO:0000313" key="3">
    <source>
        <dbReference type="Proteomes" id="UP000321083"/>
    </source>
</evidence>
<proteinExistence type="predicted"/>
<dbReference type="AlphaFoldDB" id="A0A5C6MED3"/>
<organism evidence="2 3">
    <name type="scientific">Planctomyces bekefii</name>
    <dbReference type="NCBI Taxonomy" id="1653850"/>
    <lineage>
        <taxon>Bacteria</taxon>
        <taxon>Pseudomonadati</taxon>
        <taxon>Planctomycetota</taxon>
        <taxon>Planctomycetia</taxon>
        <taxon>Planctomycetales</taxon>
        <taxon>Planctomycetaceae</taxon>
        <taxon>Planctomyces</taxon>
    </lineage>
</organism>
<evidence type="ECO:0000256" key="1">
    <source>
        <dbReference type="SAM" id="MobiDB-lite"/>
    </source>
</evidence>
<feature type="compositionally biased region" description="Basic and acidic residues" evidence="1">
    <location>
        <begin position="71"/>
        <end position="84"/>
    </location>
</feature>
<comment type="caution">
    <text evidence="2">The sequence shown here is derived from an EMBL/GenBank/DDBJ whole genome shotgun (WGS) entry which is preliminary data.</text>
</comment>
<sequence>MQDRMLTGGSPYLRGVPFSDELSVAAEPLLQRLSYRRRALEAATSTRGAQRKELLMLTLRERGSGGSLSSDHYRSAPLRADDVD</sequence>
<accession>A0A5C6MED3</accession>
<reference evidence="2 3" key="1">
    <citation type="submission" date="2019-08" db="EMBL/GenBank/DDBJ databases">
        <title>100 year-old enigma solved: identification of Planctomyces bekefii, the type genus and species of the phylum Planctomycetes.</title>
        <authorList>
            <person name="Svetlana D.N."/>
            <person name="Overmann J."/>
        </authorList>
    </citation>
    <scope>NUCLEOTIDE SEQUENCE [LARGE SCALE GENOMIC DNA]</scope>
    <source>
        <strain evidence="2">Phe10_nw2017</strain>
    </source>
</reference>
<gene>
    <name evidence="2" type="ORF">E3A20_00620</name>
</gene>